<evidence type="ECO:0000313" key="2">
    <source>
        <dbReference type="EMBL" id="MFC3206745.1"/>
    </source>
</evidence>
<comment type="caution">
    <text evidence="2">The sequence shown here is derived from an EMBL/GenBank/DDBJ whole genome shotgun (WGS) entry which is preliminary data.</text>
</comment>
<dbReference type="Proteomes" id="UP001595583">
    <property type="component" value="Unassembled WGS sequence"/>
</dbReference>
<reference evidence="3" key="1">
    <citation type="journal article" date="2019" name="Int. J. Syst. Evol. Microbiol.">
        <title>The Global Catalogue of Microorganisms (GCM) 10K type strain sequencing project: providing services to taxonomists for standard genome sequencing and annotation.</title>
        <authorList>
            <consortium name="The Broad Institute Genomics Platform"/>
            <consortium name="The Broad Institute Genome Sequencing Center for Infectious Disease"/>
            <person name="Wu L."/>
            <person name="Ma J."/>
        </authorList>
    </citation>
    <scope>NUCLEOTIDE SEQUENCE [LARGE SCALE GENOMIC DNA]</scope>
    <source>
        <strain evidence="3">KCTC 52165</strain>
    </source>
</reference>
<dbReference type="RefSeq" id="WP_378220556.1">
    <property type="nucleotide sequence ID" value="NZ_JBHRTK010000012.1"/>
</dbReference>
<evidence type="ECO:0000313" key="3">
    <source>
        <dbReference type="Proteomes" id="UP001595583"/>
    </source>
</evidence>
<keyword evidence="1" id="KW-1133">Transmembrane helix</keyword>
<sequence>MNREEHKIPEHDLHAYVDGALDGPARAAVEAYLADNPAIADEVEGWKRQNETLRALYGHRAAEPVPPRLNVHRLERENRIATTRWSRMAAAAVLLLGVGIAAGWYGRDLLASAGPVQAALGDETLVDEAMQAHRVYSGEVVHPVEVWAGEKDHLRAWLSKRLARPLNVPDLRAGGFTLVGGRLLPAANGPAAQFMYEDNTGRRVTLYIIPAKEGRETSFRYASLDRLEAFFWTDEAISCALVGDLPRDKLQEIATQAYKQLG</sequence>
<feature type="transmembrane region" description="Helical" evidence="1">
    <location>
        <begin position="88"/>
        <end position="106"/>
    </location>
</feature>
<name>A0ABV7K8U8_9HYPH</name>
<dbReference type="InterPro" id="IPR041916">
    <property type="entry name" value="Anti_sigma_zinc_sf"/>
</dbReference>
<keyword evidence="1" id="KW-0812">Transmembrane</keyword>
<dbReference type="Gene3D" id="1.10.10.1320">
    <property type="entry name" value="Anti-sigma factor, zinc-finger domain"/>
    <property type="match status" value="1"/>
</dbReference>
<keyword evidence="3" id="KW-1185">Reference proteome</keyword>
<proteinExistence type="predicted"/>
<organism evidence="2 3">
    <name type="scientific">Aquamicrobium soli</name>
    <dbReference type="NCBI Taxonomy" id="1811518"/>
    <lineage>
        <taxon>Bacteria</taxon>
        <taxon>Pseudomonadati</taxon>
        <taxon>Pseudomonadota</taxon>
        <taxon>Alphaproteobacteria</taxon>
        <taxon>Hyphomicrobiales</taxon>
        <taxon>Phyllobacteriaceae</taxon>
        <taxon>Aquamicrobium</taxon>
    </lineage>
</organism>
<gene>
    <name evidence="2" type="ORF">ACFOHJ_11025</name>
</gene>
<evidence type="ECO:0000256" key="1">
    <source>
        <dbReference type="SAM" id="Phobius"/>
    </source>
</evidence>
<protein>
    <submittedName>
        <fullName evidence="2">Anti-sigma factor family protein</fullName>
    </submittedName>
</protein>
<keyword evidence="1" id="KW-0472">Membrane</keyword>
<accession>A0ABV7K8U8</accession>
<dbReference type="EMBL" id="JBHRTK010000012">
    <property type="protein sequence ID" value="MFC3206745.1"/>
    <property type="molecule type" value="Genomic_DNA"/>
</dbReference>